<evidence type="ECO:0000313" key="5">
    <source>
        <dbReference type="Proteomes" id="UP000002320"/>
    </source>
</evidence>
<dbReference type="InterPro" id="IPR055411">
    <property type="entry name" value="LRR_FXL15/At3g58940/PEG3-like"/>
</dbReference>
<evidence type="ECO:0000259" key="2">
    <source>
        <dbReference type="Pfam" id="PF24758"/>
    </source>
</evidence>
<dbReference type="Pfam" id="PF24758">
    <property type="entry name" value="LRR_At5g56370"/>
    <property type="match status" value="1"/>
</dbReference>
<dbReference type="STRING" id="7176.B0W4Z4"/>
<accession>B0W4Z4</accession>
<dbReference type="Pfam" id="PF00646">
    <property type="entry name" value="F-box"/>
    <property type="match status" value="1"/>
</dbReference>
<dbReference type="InterPro" id="IPR001810">
    <property type="entry name" value="F-box_dom"/>
</dbReference>
<dbReference type="SUPFAM" id="SSF52047">
    <property type="entry name" value="RNI-like"/>
    <property type="match status" value="1"/>
</dbReference>
<evidence type="ECO:0000313" key="4">
    <source>
        <dbReference type="EnsemblMetazoa" id="CPIJ001477-PA"/>
    </source>
</evidence>
<dbReference type="InterPro" id="IPR032675">
    <property type="entry name" value="LRR_dom_sf"/>
</dbReference>
<dbReference type="Gene3D" id="3.80.10.10">
    <property type="entry name" value="Ribonuclease Inhibitor"/>
    <property type="match status" value="1"/>
</dbReference>
<dbReference type="Proteomes" id="UP000002320">
    <property type="component" value="Unassembled WGS sequence"/>
</dbReference>
<evidence type="ECO:0000313" key="3">
    <source>
        <dbReference type="EMBL" id="EDS34560.1"/>
    </source>
</evidence>
<dbReference type="InParanoid" id="B0W4Z4"/>
<keyword evidence="5" id="KW-1185">Reference proteome</keyword>
<gene>
    <name evidence="4" type="primary">6033312</name>
    <name evidence="3" type="ORF">CpipJ_CPIJ001477</name>
</gene>
<dbReference type="VEuPathDB" id="VectorBase:CQUJHB008357"/>
<dbReference type="PANTHER" id="PTHR13318">
    <property type="entry name" value="PARTNER OF PAIRED, ISOFORM B-RELATED"/>
    <property type="match status" value="1"/>
</dbReference>
<dbReference type="GO" id="GO:0019005">
    <property type="term" value="C:SCF ubiquitin ligase complex"/>
    <property type="evidence" value="ECO:0007669"/>
    <property type="project" value="TreeGrafter"/>
</dbReference>
<dbReference type="SUPFAM" id="SSF81383">
    <property type="entry name" value="F-box domain"/>
    <property type="match status" value="1"/>
</dbReference>
<dbReference type="InterPro" id="IPR036047">
    <property type="entry name" value="F-box-like_dom_sf"/>
</dbReference>
<dbReference type="CDD" id="cd09917">
    <property type="entry name" value="F-box_SF"/>
    <property type="match status" value="1"/>
</dbReference>
<sequence>MEASRGPSTTGVDSLSGDIWKAVFRYLSVFQLKKVRLTCHAWRRIVDVSRLLSDQLAFIIQCEDLDRDFAPHCRLPVHSVSIFTSNIINVNHWWPDLGANLSHLYLRLCHLSLPMIAGMLRQTPNLNNLGFKDIFLLPPVAWNGTAVNFRLEKLSHFSLSNIPDPLAKLMRRLICPRLKCFGCAWDVSAPQDDEQLIIDFIRDSQDTLTTTRLTPTVDILAGISSLNRLQLQDVTFWCNPDQIEHVLNFTRKQASIEKLSLLDLALPELVVLQICANLPALKHLTVNLDYVPIWQPSSLFELAPNLEYLKVNIMGFAKFATHDNYREYRTKTVGDFRDCNAPRLREINLTDIYPSTNLLSFLRQCPNLHTVLLDLACDDFPSLTSTLPLGQLRTLTLRSLTILTPWPSNLGPYENLRRLALYHVRTSKATLTQLLTACPNLEELVLCWIAGDVQVRLICERFARLKQLELHQCPITDRSVDALLLAGGRALEQLTLHGCFGLSRAGRARLQNTTKFRFVEC</sequence>
<reference evidence="3" key="1">
    <citation type="submission" date="2007-03" db="EMBL/GenBank/DDBJ databases">
        <title>Annotation of Culex pipiens quinquefasciatus.</title>
        <authorList>
            <consortium name="The Broad Institute Genome Sequencing Platform"/>
            <person name="Atkinson P.W."/>
            <person name="Hemingway J."/>
            <person name="Christensen B.M."/>
            <person name="Higgs S."/>
            <person name="Kodira C."/>
            <person name="Hannick L."/>
            <person name="Megy K."/>
            <person name="O'Leary S."/>
            <person name="Pearson M."/>
            <person name="Haas B.J."/>
            <person name="Mauceli E."/>
            <person name="Wortman J.R."/>
            <person name="Lee N.H."/>
            <person name="Guigo R."/>
            <person name="Stanke M."/>
            <person name="Alvarado L."/>
            <person name="Amedeo P."/>
            <person name="Antoine C.H."/>
            <person name="Arensburger P."/>
            <person name="Bidwell S.L."/>
            <person name="Crawford M."/>
            <person name="Camaro F."/>
            <person name="Devon K."/>
            <person name="Engels R."/>
            <person name="Hammond M."/>
            <person name="Howarth C."/>
            <person name="Koehrsen M."/>
            <person name="Lawson D."/>
            <person name="Montgomery P."/>
            <person name="Nene V."/>
            <person name="Nusbaum C."/>
            <person name="Puiu D."/>
            <person name="Romero-Severson J."/>
            <person name="Severson D.W."/>
            <person name="Shumway M."/>
            <person name="Sisk P."/>
            <person name="Stolte C."/>
            <person name="Zeng Q."/>
            <person name="Eisenstadt E."/>
            <person name="Fraser-Liggett C."/>
            <person name="Strausberg R."/>
            <person name="Galagan J."/>
            <person name="Birren B."/>
            <person name="Collins F.H."/>
        </authorList>
    </citation>
    <scope>NUCLEOTIDE SEQUENCE [LARGE SCALE GENOMIC DNA]</scope>
    <source>
        <strain evidence="3">JHB</strain>
    </source>
</reference>
<dbReference type="EMBL" id="DS231840">
    <property type="protein sequence ID" value="EDS34560.1"/>
    <property type="molecule type" value="Genomic_DNA"/>
</dbReference>
<evidence type="ECO:0008006" key="6">
    <source>
        <dbReference type="Google" id="ProtNLM"/>
    </source>
</evidence>
<protein>
    <recommendedName>
        <fullName evidence="6">F-box domain-containing protein</fullName>
    </recommendedName>
</protein>
<reference evidence="4" key="2">
    <citation type="submission" date="2020-05" db="UniProtKB">
        <authorList>
            <consortium name="EnsemblMetazoa"/>
        </authorList>
    </citation>
    <scope>IDENTIFICATION</scope>
    <source>
        <strain evidence="4">JHB</strain>
    </source>
</reference>
<dbReference type="AlphaFoldDB" id="B0W4Z4"/>
<proteinExistence type="predicted"/>
<name>B0W4Z4_CULQU</name>
<dbReference type="VEuPathDB" id="VectorBase:CPIJ001477"/>
<organism>
    <name type="scientific">Culex quinquefasciatus</name>
    <name type="common">Southern house mosquito</name>
    <name type="synonym">Culex pungens</name>
    <dbReference type="NCBI Taxonomy" id="7176"/>
    <lineage>
        <taxon>Eukaryota</taxon>
        <taxon>Metazoa</taxon>
        <taxon>Ecdysozoa</taxon>
        <taxon>Arthropoda</taxon>
        <taxon>Hexapoda</taxon>
        <taxon>Insecta</taxon>
        <taxon>Pterygota</taxon>
        <taxon>Neoptera</taxon>
        <taxon>Endopterygota</taxon>
        <taxon>Diptera</taxon>
        <taxon>Nematocera</taxon>
        <taxon>Culicoidea</taxon>
        <taxon>Culicidae</taxon>
        <taxon>Culicinae</taxon>
        <taxon>Culicini</taxon>
        <taxon>Culex</taxon>
        <taxon>Culex</taxon>
    </lineage>
</organism>
<dbReference type="GO" id="GO:0031146">
    <property type="term" value="P:SCF-dependent proteasomal ubiquitin-dependent protein catabolic process"/>
    <property type="evidence" value="ECO:0007669"/>
    <property type="project" value="TreeGrafter"/>
</dbReference>
<evidence type="ECO:0000259" key="1">
    <source>
        <dbReference type="Pfam" id="PF00646"/>
    </source>
</evidence>
<feature type="domain" description="F-box" evidence="1">
    <location>
        <begin position="15"/>
        <end position="51"/>
    </location>
</feature>
<dbReference type="KEGG" id="cqu:CpipJ_CPIJ001477"/>
<dbReference type="EnsemblMetazoa" id="CPIJ001477-RA">
    <property type="protein sequence ID" value="CPIJ001477-PA"/>
    <property type="gene ID" value="CPIJ001477"/>
</dbReference>
<dbReference type="HOGENOM" id="CLU_030454_0_0_1"/>
<feature type="domain" description="F-box/LRR-repeat protein 15/At3g58940/PEG3-like LRR" evidence="2">
    <location>
        <begin position="385"/>
        <end position="456"/>
    </location>
</feature>